<reference evidence="2 3" key="1">
    <citation type="submission" date="2024-06" db="EMBL/GenBank/DDBJ databases">
        <authorList>
            <person name="Campbell A.G."/>
        </authorList>
    </citation>
    <scope>NUCLEOTIDE SEQUENCE [LARGE SCALE GENOMIC DNA]</scope>
    <source>
        <strain evidence="2 3">EM12</strain>
    </source>
</reference>
<evidence type="ECO:0000259" key="1">
    <source>
        <dbReference type="Pfam" id="PF13403"/>
    </source>
</evidence>
<gene>
    <name evidence="2" type="ORF">ABS772_07170</name>
</gene>
<name>A0ABV1QJX0_9HYPH</name>
<evidence type="ECO:0000313" key="2">
    <source>
        <dbReference type="EMBL" id="MER2249694.1"/>
    </source>
</evidence>
<accession>A0ABV1QJX0</accession>
<dbReference type="InterPro" id="IPR028992">
    <property type="entry name" value="Hedgehog/Intein_dom"/>
</dbReference>
<organism evidence="2 3">
    <name type="scientific">Methylorubrum podarium</name>
    <dbReference type="NCBI Taxonomy" id="200476"/>
    <lineage>
        <taxon>Bacteria</taxon>
        <taxon>Pseudomonadati</taxon>
        <taxon>Pseudomonadota</taxon>
        <taxon>Alphaproteobacteria</taxon>
        <taxon>Hyphomicrobiales</taxon>
        <taxon>Methylobacteriaceae</taxon>
        <taxon>Methylorubrum</taxon>
    </lineage>
</organism>
<feature type="domain" description="Hedgehog/Intein (Hint)" evidence="1">
    <location>
        <begin position="129"/>
        <end position="175"/>
    </location>
</feature>
<dbReference type="RefSeq" id="WP_350393302.1">
    <property type="nucleotide sequence ID" value="NZ_JBELQE010000046.1"/>
</dbReference>
<dbReference type="EMBL" id="JBELQE010000046">
    <property type="protein sequence ID" value="MER2249694.1"/>
    <property type="molecule type" value="Genomic_DNA"/>
</dbReference>
<comment type="caution">
    <text evidence="2">The sequence shown here is derived from an EMBL/GenBank/DDBJ whole genome shotgun (WGS) entry which is preliminary data.</text>
</comment>
<feature type="non-terminal residue" evidence="2">
    <location>
        <position position="176"/>
    </location>
</feature>
<sequence>MAITFDNTVYQAGFFGTDDGGVPASGTFRIDDVYDFPVTVNGTVTNPGDTVTLTYTLPGSATPTSQTLTATALDNPNMILFTGGSVPGSLAGGTNRFVFSNVQLFGSGDPNRTAFTDDGNRTLGAYAPVCFTTGTLIRTSRGEVAVEDLQVGDLAVTASGTLRPITWIGHRAMTAA</sequence>
<dbReference type="SUPFAM" id="SSF51294">
    <property type="entry name" value="Hedgehog/intein (Hint) domain"/>
    <property type="match status" value="1"/>
</dbReference>
<keyword evidence="3" id="KW-1185">Reference proteome</keyword>
<dbReference type="Pfam" id="PF13403">
    <property type="entry name" value="Hint_2"/>
    <property type="match status" value="1"/>
</dbReference>
<evidence type="ECO:0000313" key="3">
    <source>
        <dbReference type="Proteomes" id="UP001480955"/>
    </source>
</evidence>
<dbReference type="Proteomes" id="UP001480955">
    <property type="component" value="Unassembled WGS sequence"/>
</dbReference>
<protein>
    <submittedName>
        <fullName evidence="2">Hint domain-containing protein</fullName>
    </submittedName>
</protein>
<proteinExistence type="predicted"/>
<dbReference type="InterPro" id="IPR036844">
    <property type="entry name" value="Hint_dom_sf"/>
</dbReference>